<dbReference type="InterPro" id="IPR012349">
    <property type="entry name" value="Split_barrel_FMN-bd"/>
</dbReference>
<protein>
    <recommendedName>
        <fullName evidence="2">Pyridoxamine 5'-phosphate oxidase N-terminal domain-containing protein</fullName>
    </recommendedName>
</protein>
<feature type="domain" description="Pyridoxamine 5'-phosphate oxidase N-terminal" evidence="2">
    <location>
        <begin position="29"/>
        <end position="139"/>
    </location>
</feature>
<reference evidence="3 4" key="1">
    <citation type="journal article" date="2019" name="Int. J. Syst. Evol. Microbiol.">
        <title>The Global Catalogue of Microorganisms (GCM) 10K type strain sequencing project: providing services to taxonomists for standard genome sequencing and annotation.</title>
        <authorList>
            <consortium name="The Broad Institute Genomics Platform"/>
            <consortium name="The Broad Institute Genome Sequencing Center for Infectious Disease"/>
            <person name="Wu L."/>
            <person name="Ma J."/>
        </authorList>
    </citation>
    <scope>NUCLEOTIDE SEQUENCE [LARGE SCALE GENOMIC DNA]</scope>
    <source>
        <strain evidence="3 4">JCM 3325</strain>
    </source>
</reference>
<dbReference type="RefSeq" id="WP_344588504.1">
    <property type="nucleotide sequence ID" value="NZ_BAAARW010000006.1"/>
</dbReference>
<evidence type="ECO:0000259" key="2">
    <source>
        <dbReference type="Pfam" id="PF01243"/>
    </source>
</evidence>
<name>A0ABN3ISK3_9ACTN</name>
<feature type="region of interest" description="Disordered" evidence="1">
    <location>
        <begin position="1"/>
        <end position="21"/>
    </location>
</feature>
<keyword evidence="4" id="KW-1185">Reference proteome</keyword>
<comment type="caution">
    <text evidence="3">The sequence shown here is derived from an EMBL/GenBank/DDBJ whole genome shotgun (WGS) entry which is preliminary data.</text>
</comment>
<dbReference type="InterPro" id="IPR011576">
    <property type="entry name" value="Pyridox_Oxase_N"/>
</dbReference>
<dbReference type="Gene3D" id="2.30.110.10">
    <property type="entry name" value="Electron Transport, Fmn-binding Protein, Chain A"/>
    <property type="match status" value="1"/>
</dbReference>
<evidence type="ECO:0000313" key="4">
    <source>
        <dbReference type="Proteomes" id="UP001501231"/>
    </source>
</evidence>
<evidence type="ECO:0000313" key="3">
    <source>
        <dbReference type="EMBL" id="GAA2411540.1"/>
    </source>
</evidence>
<dbReference type="EMBL" id="BAAARW010000006">
    <property type="protein sequence ID" value="GAA2411540.1"/>
    <property type="molecule type" value="Genomic_DNA"/>
</dbReference>
<dbReference type="Proteomes" id="UP001501231">
    <property type="component" value="Unassembled WGS sequence"/>
</dbReference>
<accession>A0ABN3ISK3</accession>
<gene>
    <name evidence="3" type="ORF">GCM10010191_21000</name>
</gene>
<evidence type="ECO:0000256" key="1">
    <source>
        <dbReference type="SAM" id="MobiDB-lite"/>
    </source>
</evidence>
<dbReference type="Pfam" id="PF01243">
    <property type="entry name" value="PNPOx_N"/>
    <property type="match status" value="1"/>
</dbReference>
<sequence length="159" mass="16855">MTAPAQGRPRGGGGAPPRSADVRKRDALELLGAARHAWVASGGGDGPHLIPLACVWDGTRVALSTRAGSRTVRNLRRLGRVRLAFGSAVDVVLLDGEVAITAPGDVPAATRDALAALPLDPERVPGCVYLFVTPRRVQAWRHLGEMADRVIMTDGRWVV</sequence>
<proteinExistence type="predicted"/>
<organism evidence="3 4">
    <name type="scientific">Actinomadura vinacea</name>
    <dbReference type="NCBI Taxonomy" id="115336"/>
    <lineage>
        <taxon>Bacteria</taxon>
        <taxon>Bacillati</taxon>
        <taxon>Actinomycetota</taxon>
        <taxon>Actinomycetes</taxon>
        <taxon>Streptosporangiales</taxon>
        <taxon>Thermomonosporaceae</taxon>
        <taxon>Actinomadura</taxon>
    </lineage>
</organism>
<dbReference type="SUPFAM" id="SSF50475">
    <property type="entry name" value="FMN-binding split barrel"/>
    <property type="match status" value="1"/>
</dbReference>